<feature type="compositionally biased region" description="Basic and acidic residues" evidence="1">
    <location>
        <begin position="78"/>
        <end position="89"/>
    </location>
</feature>
<name>A0A8J6DWZ3_GALPY</name>
<organism evidence="2 3">
    <name type="scientific">Galemys pyrenaicus</name>
    <name type="common">Iberian desman</name>
    <name type="synonym">Pyrenean desman</name>
    <dbReference type="NCBI Taxonomy" id="202257"/>
    <lineage>
        <taxon>Eukaryota</taxon>
        <taxon>Metazoa</taxon>
        <taxon>Chordata</taxon>
        <taxon>Craniata</taxon>
        <taxon>Vertebrata</taxon>
        <taxon>Euteleostomi</taxon>
        <taxon>Mammalia</taxon>
        <taxon>Eutheria</taxon>
        <taxon>Laurasiatheria</taxon>
        <taxon>Eulipotyphla</taxon>
        <taxon>Talpidae</taxon>
        <taxon>Galemys</taxon>
    </lineage>
</organism>
<dbReference type="EMBL" id="JAGFMF010010839">
    <property type="protein sequence ID" value="KAG8524992.1"/>
    <property type="molecule type" value="Genomic_DNA"/>
</dbReference>
<protein>
    <submittedName>
        <fullName evidence="2">Uncharacterized protein</fullName>
    </submittedName>
</protein>
<gene>
    <name evidence="2" type="ORF">J0S82_007122</name>
</gene>
<sequence length="89" mass="9731">VRVEQLVESGGDLVQPATSVISPAQPQYSLEADELDPPGSRKGLEYFAWVGCYGGRTRFTVHGTQTPSPETRPRTRLPAKEKPKTLGHV</sequence>
<accession>A0A8J6DWZ3</accession>
<feature type="region of interest" description="Disordered" evidence="1">
    <location>
        <begin position="60"/>
        <end position="89"/>
    </location>
</feature>
<reference evidence="2" key="1">
    <citation type="journal article" date="2021" name="Evol. Appl.">
        <title>The genome of the Pyrenean desman and the effects of bottlenecks and inbreeding on the genomic landscape of an endangered species.</title>
        <authorList>
            <person name="Escoda L."/>
            <person name="Castresana J."/>
        </authorList>
    </citation>
    <scope>NUCLEOTIDE SEQUENCE</scope>
    <source>
        <strain evidence="2">IBE-C5619</strain>
    </source>
</reference>
<dbReference type="AlphaFoldDB" id="A0A8J6DWZ3"/>
<evidence type="ECO:0000313" key="3">
    <source>
        <dbReference type="Proteomes" id="UP000700334"/>
    </source>
</evidence>
<keyword evidence="3" id="KW-1185">Reference proteome</keyword>
<comment type="caution">
    <text evidence="2">The sequence shown here is derived from an EMBL/GenBank/DDBJ whole genome shotgun (WGS) entry which is preliminary data.</text>
</comment>
<evidence type="ECO:0000256" key="1">
    <source>
        <dbReference type="SAM" id="MobiDB-lite"/>
    </source>
</evidence>
<evidence type="ECO:0000313" key="2">
    <source>
        <dbReference type="EMBL" id="KAG8524992.1"/>
    </source>
</evidence>
<proteinExistence type="predicted"/>
<dbReference type="Proteomes" id="UP000700334">
    <property type="component" value="Unassembled WGS sequence"/>
</dbReference>
<feature type="non-terminal residue" evidence="2">
    <location>
        <position position="89"/>
    </location>
</feature>